<protein>
    <submittedName>
        <fullName evidence="1">Uncharacterized protein</fullName>
    </submittedName>
</protein>
<dbReference type="AlphaFoldDB" id="A0A6B0QTD6"/>
<organism evidence="1 2">
    <name type="scientific">Bos mutus</name>
    <name type="common">wild yak</name>
    <dbReference type="NCBI Taxonomy" id="72004"/>
    <lineage>
        <taxon>Eukaryota</taxon>
        <taxon>Metazoa</taxon>
        <taxon>Chordata</taxon>
        <taxon>Craniata</taxon>
        <taxon>Vertebrata</taxon>
        <taxon>Euteleostomi</taxon>
        <taxon>Mammalia</taxon>
        <taxon>Eutheria</taxon>
        <taxon>Laurasiatheria</taxon>
        <taxon>Artiodactyla</taxon>
        <taxon>Ruminantia</taxon>
        <taxon>Pecora</taxon>
        <taxon>Bovidae</taxon>
        <taxon>Bovinae</taxon>
        <taxon>Bos</taxon>
    </lineage>
</organism>
<evidence type="ECO:0000313" key="2">
    <source>
        <dbReference type="Proteomes" id="UP000322234"/>
    </source>
</evidence>
<name>A0A6B0QTD6_9CETA</name>
<gene>
    <name evidence="1" type="ORF">E5288_WYG012822</name>
</gene>
<sequence>MGSPQGLGVKECGLLLPVLLDPESGNQLLLSHAVPSLVSPISCRHDGLAQLRLRVAEGSLSAQVRQGFVWDSQSAPCPVGMLHPHQVSTAWQGQTSGPLYALLCILLCTQLCKAPNVLSQLETGNTHNRASMVPSGVDTAGSLSRRLHLFTEATKLLPRWIHGLASADFFTSVDLDGTEEG</sequence>
<accession>A0A6B0QTD6</accession>
<dbReference type="EMBL" id="VBQZ03000006">
    <property type="protein sequence ID" value="MXQ81019.1"/>
    <property type="molecule type" value="Genomic_DNA"/>
</dbReference>
<keyword evidence="2" id="KW-1185">Reference proteome</keyword>
<proteinExistence type="predicted"/>
<evidence type="ECO:0000313" key="1">
    <source>
        <dbReference type="EMBL" id="MXQ81019.1"/>
    </source>
</evidence>
<comment type="caution">
    <text evidence="1">The sequence shown here is derived from an EMBL/GenBank/DDBJ whole genome shotgun (WGS) entry which is preliminary data.</text>
</comment>
<reference evidence="1" key="1">
    <citation type="submission" date="2019-10" db="EMBL/GenBank/DDBJ databases">
        <title>The sequence and de novo assembly of the wild yak genome.</title>
        <authorList>
            <person name="Liu Y."/>
        </authorList>
    </citation>
    <scope>NUCLEOTIDE SEQUENCE [LARGE SCALE GENOMIC DNA]</scope>
    <source>
        <strain evidence="1">WY2019</strain>
    </source>
</reference>
<dbReference type="Proteomes" id="UP000322234">
    <property type="component" value="Unassembled WGS sequence"/>
</dbReference>